<gene>
    <name evidence="4" type="primary">FAM221B</name>
</gene>
<sequence>MYGRRISIEDTSLLLGTEPADSPSPDSGITSSAMDVEQSEQNVEVDRASVVSSVGQQPSQASTPSLAISHNSELLEKKSVQSKQKSLASLKDKSSSKASTAYTIRTIVPAEKAEVVSVAKAMHREDFGHKLKGLFQTETDAALRALQTGIYIGWRCPEYHWDCFRLGDQAKCFCGHLLREHQKYTGRSRKVPCVVIKCKCPAFKFIPSCPEEVGEFWLKKRFNFDAAAWRAKCRCKHTHEEHHPTGEHACKVSGCRCVRFESAFLCAACDKKWEAHETFFETTDMRREANLPYGAAYVPFAEMPTLRNVVLTGKEDNESMFQSIEAGLPQPSTSH</sequence>
<dbReference type="KEGG" id="gsh:117356871"/>
<dbReference type="InterPro" id="IPR026755">
    <property type="entry name" value="Fam221a/b"/>
</dbReference>
<name>A0A6P8Q8G9_GEOSA</name>
<organism evidence="3 4">
    <name type="scientific">Geotrypetes seraphini</name>
    <name type="common">Gaboon caecilian</name>
    <name type="synonym">Caecilia seraphini</name>
    <dbReference type="NCBI Taxonomy" id="260995"/>
    <lineage>
        <taxon>Eukaryota</taxon>
        <taxon>Metazoa</taxon>
        <taxon>Chordata</taxon>
        <taxon>Craniata</taxon>
        <taxon>Vertebrata</taxon>
        <taxon>Euteleostomi</taxon>
        <taxon>Amphibia</taxon>
        <taxon>Gymnophiona</taxon>
        <taxon>Geotrypetes</taxon>
    </lineage>
</organism>
<evidence type="ECO:0000256" key="1">
    <source>
        <dbReference type="ARBA" id="ARBA00011026"/>
    </source>
</evidence>
<dbReference type="Proteomes" id="UP000515159">
    <property type="component" value="Chromosome 1"/>
</dbReference>
<feature type="compositionally biased region" description="Low complexity" evidence="2">
    <location>
        <begin position="49"/>
        <end position="62"/>
    </location>
</feature>
<feature type="compositionally biased region" description="Polar residues" evidence="2">
    <location>
        <begin position="24"/>
        <end position="33"/>
    </location>
</feature>
<protein>
    <submittedName>
        <fullName evidence="4">Protein FAM221B isoform X1</fullName>
    </submittedName>
</protein>
<comment type="similarity">
    <text evidence="1">Belongs to the FAM221 family.</text>
</comment>
<keyword evidence="3" id="KW-1185">Reference proteome</keyword>
<accession>A0A6P8Q8G9</accession>
<dbReference type="PANTHER" id="PTHR31214:SF3">
    <property type="entry name" value="PROTEIN FAM221B"/>
    <property type="match status" value="1"/>
</dbReference>
<dbReference type="CTD" id="392307"/>
<dbReference type="FunCoup" id="A0A6P8Q8G9">
    <property type="interactions" value="12"/>
</dbReference>
<dbReference type="OrthoDB" id="196393at2759"/>
<dbReference type="GeneID" id="117356871"/>
<evidence type="ECO:0000256" key="2">
    <source>
        <dbReference type="SAM" id="MobiDB-lite"/>
    </source>
</evidence>
<reference evidence="4" key="1">
    <citation type="submission" date="2025-08" db="UniProtKB">
        <authorList>
            <consortium name="RefSeq"/>
        </authorList>
    </citation>
    <scope>IDENTIFICATION</scope>
</reference>
<dbReference type="PANTHER" id="PTHR31214">
    <property type="entry name" value="PROTEIN FAM221A-RELATED"/>
    <property type="match status" value="1"/>
</dbReference>
<proteinExistence type="inferred from homology"/>
<feature type="region of interest" description="Disordered" evidence="2">
    <location>
        <begin position="1"/>
        <end position="67"/>
    </location>
</feature>
<dbReference type="AlphaFoldDB" id="A0A6P8Q8G9"/>
<dbReference type="InParanoid" id="A0A6P8Q8G9"/>
<evidence type="ECO:0000313" key="4">
    <source>
        <dbReference type="RefSeq" id="XP_033792599.1"/>
    </source>
</evidence>
<evidence type="ECO:0000313" key="3">
    <source>
        <dbReference type="Proteomes" id="UP000515159"/>
    </source>
</evidence>
<dbReference type="RefSeq" id="XP_033792599.1">
    <property type="nucleotide sequence ID" value="XM_033936708.1"/>
</dbReference>
<dbReference type="Pfam" id="PF14753">
    <property type="entry name" value="FAM221"/>
    <property type="match status" value="1"/>
</dbReference>